<evidence type="ECO:0000256" key="8">
    <source>
        <dbReference type="ARBA" id="ARBA00023304"/>
    </source>
</evidence>
<evidence type="ECO:0000256" key="7">
    <source>
        <dbReference type="ARBA" id="ARBA00014472"/>
    </source>
</evidence>
<comment type="function">
    <text evidence="1">Acts on leucine, isoleucine and valine.</text>
</comment>
<comment type="pathway">
    <text evidence="3">Amino-acid biosynthesis; L-valine biosynthesis; L-valine from pyruvate: step 4/4.</text>
</comment>
<comment type="catalytic activity">
    <reaction evidence="9">
        <text>L-valine + 2-oxoglutarate = 3-methyl-2-oxobutanoate + L-glutamate</text>
        <dbReference type="Rhea" id="RHEA:24813"/>
        <dbReference type="ChEBI" id="CHEBI:11851"/>
        <dbReference type="ChEBI" id="CHEBI:16810"/>
        <dbReference type="ChEBI" id="CHEBI:29985"/>
        <dbReference type="ChEBI" id="CHEBI:57762"/>
        <dbReference type="EC" id="2.6.1.42"/>
    </reaction>
</comment>
<dbReference type="SUPFAM" id="SSF56752">
    <property type="entry name" value="D-aminoacid aminotransferase-like PLP-dependent enzymes"/>
    <property type="match status" value="1"/>
</dbReference>
<dbReference type="GO" id="GO:0004084">
    <property type="term" value="F:branched-chain-amino-acid transaminase activity"/>
    <property type="evidence" value="ECO:0007669"/>
    <property type="project" value="UniProtKB-EC"/>
</dbReference>
<evidence type="ECO:0000256" key="6">
    <source>
        <dbReference type="ARBA" id="ARBA00013053"/>
    </source>
</evidence>
<dbReference type="InterPro" id="IPR036038">
    <property type="entry name" value="Aminotransferase-like"/>
</dbReference>
<evidence type="ECO:0000256" key="3">
    <source>
        <dbReference type="ARBA" id="ARBA00004931"/>
    </source>
</evidence>
<evidence type="ECO:0000313" key="13">
    <source>
        <dbReference type="Proteomes" id="UP001595528"/>
    </source>
</evidence>
<evidence type="ECO:0000256" key="10">
    <source>
        <dbReference type="ARBA" id="ARBA00048798"/>
    </source>
</evidence>
<comment type="pathway">
    <text evidence="2">Amino-acid biosynthesis; L-isoleucine biosynthesis; L-isoleucine from 2-oxobutanoate: step 4/4.</text>
</comment>
<proteinExistence type="inferred from homology"/>
<comment type="catalytic activity">
    <reaction evidence="11">
        <text>L-leucine + 2-oxoglutarate = 4-methyl-2-oxopentanoate + L-glutamate</text>
        <dbReference type="Rhea" id="RHEA:18321"/>
        <dbReference type="ChEBI" id="CHEBI:16810"/>
        <dbReference type="ChEBI" id="CHEBI:17865"/>
        <dbReference type="ChEBI" id="CHEBI:29985"/>
        <dbReference type="ChEBI" id="CHEBI:57427"/>
        <dbReference type="EC" id="2.6.1.42"/>
    </reaction>
</comment>
<keyword evidence="12" id="KW-0032">Aminotransferase</keyword>
<evidence type="ECO:0000256" key="11">
    <source>
        <dbReference type="ARBA" id="ARBA00049229"/>
    </source>
</evidence>
<comment type="similarity">
    <text evidence="5">Belongs to the class-IV pyridoxal-phosphate-dependent aminotransferase family.</text>
</comment>
<dbReference type="Gene3D" id="3.20.10.10">
    <property type="entry name" value="D-amino Acid Aminotransferase, subunit A, domain 2"/>
    <property type="match status" value="1"/>
</dbReference>
<dbReference type="InterPro" id="IPR043132">
    <property type="entry name" value="BCAT-like_C"/>
</dbReference>
<comment type="caution">
    <text evidence="12">The sequence shown here is derived from an EMBL/GenBank/DDBJ whole genome shotgun (WGS) entry which is preliminary data.</text>
</comment>
<dbReference type="InterPro" id="IPR043131">
    <property type="entry name" value="BCAT-like_N"/>
</dbReference>
<dbReference type="EMBL" id="JBHRTR010000028">
    <property type="protein sequence ID" value="MFC3228711.1"/>
    <property type="molecule type" value="Genomic_DNA"/>
</dbReference>
<name>A0ABV7L2Y4_9PROT</name>
<evidence type="ECO:0000256" key="9">
    <source>
        <dbReference type="ARBA" id="ARBA00048212"/>
    </source>
</evidence>
<organism evidence="12 13">
    <name type="scientific">Marinibaculum pumilum</name>
    <dbReference type="NCBI Taxonomy" id="1766165"/>
    <lineage>
        <taxon>Bacteria</taxon>
        <taxon>Pseudomonadati</taxon>
        <taxon>Pseudomonadota</taxon>
        <taxon>Alphaproteobacteria</taxon>
        <taxon>Rhodospirillales</taxon>
        <taxon>Rhodospirillaceae</taxon>
        <taxon>Marinibaculum</taxon>
    </lineage>
</organism>
<gene>
    <name evidence="12" type="ORF">ACFOGJ_15815</name>
</gene>
<keyword evidence="8" id="KW-0100">Branched-chain amino acid biosynthesis</keyword>
<accession>A0ABV7L2Y4</accession>
<evidence type="ECO:0000256" key="5">
    <source>
        <dbReference type="ARBA" id="ARBA00009320"/>
    </source>
</evidence>
<evidence type="ECO:0000313" key="12">
    <source>
        <dbReference type="EMBL" id="MFC3228711.1"/>
    </source>
</evidence>
<evidence type="ECO:0000256" key="4">
    <source>
        <dbReference type="ARBA" id="ARBA00005072"/>
    </source>
</evidence>
<dbReference type="InterPro" id="IPR050571">
    <property type="entry name" value="Class-IV_PLP-Dep_Aminotrnsfr"/>
</dbReference>
<dbReference type="Pfam" id="PF01063">
    <property type="entry name" value="Aminotran_4"/>
    <property type="match status" value="1"/>
</dbReference>
<dbReference type="Proteomes" id="UP001595528">
    <property type="component" value="Unassembled WGS sequence"/>
</dbReference>
<keyword evidence="13" id="KW-1185">Reference proteome</keyword>
<dbReference type="Gene3D" id="3.30.470.10">
    <property type="match status" value="1"/>
</dbReference>
<dbReference type="PANTHER" id="PTHR42743:SF11">
    <property type="entry name" value="AMINODEOXYCHORISMATE LYASE"/>
    <property type="match status" value="1"/>
</dbReference>
<sequence length="281" mass="31160">MSALFYYDGQWTDENPKLTGPADHAFWMSTVVFDGARSFDGLAPDLDLHCERVVRSARSMLLDPEVDADRIAELCREGIRKFPKAAQLYIRPMFFARNGFVMPEPGSTDFTLMLHEAPLPEPTGLSCAVSRFRRPARDMAPTDAKASCLYPNSQRALQEMRERGFDSAVMLDANGNVAELATANIWLVRGGMAVTPADNGTFLAGITRARVADLLRSAGITVEERAVTVDDLNAADEIFTTGNYGKVIPVTRFEARELQPGPVFRKAREMYFTYSESCPVM</sequence>
<comment type="pathway">
    <text evidence="4">Amino-acid biosynthesis; L-leucine biosynthesis; L-leucine from 3-methyl-2-oxobutanoate: step 4/4.</text>
</comment>
<comment type="catalytic activity">
    <reaction evidence="10">
        <text>L-isoleucine + 2-oxoglutarate = (S)-3-methyl-2-oxopentanoate + L-glutamate</text>
        <dbReference type="Rhea" id="RHEA:24801"/>
        <dbReference type="ChEBI" id="CHEBI:16810"/>
        <dbReference type="ChEBI" id="CHEBI:29985"/>
        <dbReference type="ChEBI" id="CHEBI:35146"/>
        <dbReference type="ChEBI" id="CHEBI:58045"/>
        <dbReference type="EC" id="2.6.1.42"/>
    </reaction>
</comment>
<evidence type="ECO:0000256" key="1">
    <source>
        <dbReference type="ARBA" id="ARBA00003109"/>
    </source>
</evidence>
<dbReference type="PANTHER" id="PTHR42743">
    <property type="entry name" value="AMINO-ACID AMINOTRANSFERASE"/>
    <property type="match status" value="1"/>
</dbReference>
<protein>
    <recommendedName>
        <fullName evidence="7">Probable branched-chain-amino-acid aminotransferase</fullName>
        <ecNumber evidence="6">2.6.1.42</ecNumber>
    </recommendedName>
</protein>
<dbReference type="InterPro" id="IPR001544">
    <property type="entry name" value="Aminotrans_IV"/>
</dbReference>
<dbReference type="RefSeq" id="WP_379902092.1">
    <property type="nucleotide sequence ID" value="NZ_JBHRTR010000028.1"/>
</dbReference>
<evidence type="ECO:0000256" key="2">
    <source>
        <dbReference type="ARBA" id="ARBA00004824"/>
    </source>
</evidence>
<dbReference type="EC" id="2.6.1.42" evidence="6"/>
<dbReference type="NCBIfam" id="NF009896">
    <property type="entry name" value="PRK13356.1"/>
    <property type="match status" value="1"/>
</dbReference>
<keyword evidence="12" id="KW-0808">Transferase</keyword>
<reference evidence="13" key="1">
    <citation type="journal article" date="2019" name="Int. J. Syst. Evol. Microbiol.">
        <title>The Global Catalogue of Microorganisms (GCM) 10K type strain sequencing project: providing services to taxonomists for standard genome sequencing and annotation.</title>
        <authorList>
            <consortium name="The Broad Institute Genomics Platform"/>
            <consortium name="The Broad Institute Genome Sequencing Center for Infectious Disease"/>
            <person name="Wu L."/>
            <person name="Ma J."/>
        </authorList>
    </citation>
    <scope>NUCLEOTIDE SEQUENCE [LARGE SCALE GENOMIC DNA]</scope>
    <source>
        <strain evidence="13">KCTC 42964</strain>
    </source>
</reference>
<keyword evidence="8" id="KW-0028">Amino-acid biosynthesis</keyword>